<dbReference type="SUPFAM" id="SSF56112">
    <property type="entry name" value="Protein kinase-like (PK-like)"/>
    <property type="match status" value="1"/>
</dbReference>
<dbReference type="GO" id="GO:0005886">
    <property type="term" value="C:plasma membrane"/>
    <property type="evidence" value="ECO:0007669"/>
    <property type="project" value="TreeGrafter"/>
</dbReference>
<evidence type="ECO:0000256" key="2">
    <source>
        <dbReference type="ARBA" id="ARBA00004479"/>
    </source>
</evidence>
<evidence type="ECO:0000256" key="13">
    <source>
        <dbReference type="ARBA" id="ARBA00023293"/>
    </source>
</evidence>
<dbReference type="SMART" id="SM00044">
    <property type="entry name" value="CYCc"/>
    <property type="match status" value="1"/>
</dbReference>
<reference evidence="18 19" key="1">
    <citation type="submission" date="2022-12" db="EMBL/GenBank/DDBJ databases">
        <title>Chromosome-level genome assembly of true bugs.</title>
        <authorList>
            <person name="Ma L."/>
            <person name="Li H."/>
        </authorList>
    </citation>
    <scope>NUCLEOTIDE SEQUENCE [LARGE SCALE GENOMIC DNA]</scope>
    <source>
        <strain evidence="18">Lab_2022b</strain>
    </source>
</reference>
<dbReference type="GO" id="GO:0004672">
    <property type="term" value="F:protein kinase activity"/>
    <property type="evidence" value="ECO:0007669"/>
    <property type="project" value="InterPro"/>
</dbReference>
<dbReference type="CDD" id="cd07302">
    <property type="entry name" value="CHD"/>
    <property type="match status" value="1"/>
</dbReference>
<dbReference type="EC" id="4.6.1.2" evidence="3 15"/>
<dbReference type="FunFam" id="1.10.510.10:FF:000420">
    <property type="entry name" value="Guanylate cyclase"/>
    <property type="match status" value="1"/>
</dbReference>
<keyword evidence="10" id="KW-0675">Receptor</keyword>
<keyword evidence="8" id="KW-0342">GTP-binding</keyword>
<dbReference type="GO" id="GO:0001653">
    <property type="term" value="F:peptide receptor activity"/>
    <property type="evidence" value="ECO:0007669"/>
    <property type="project" value="TreeGrafter"/>
</dbReference>
<dbReference type="SUPFAM" id="SSF55073">
    <property type="entry name" value="Nucleotide cyclase"/>
    <property type="match status" value="1"/>
</dbReference>
<evidence type="ECO:0000256" key="3">
    <source>
        <dbReference type="ARBA" id="ARBA00012202"/>
    </source>
</evidence>
<dbReference type="PANTHER" id="PTHR11920:SF335">
    <property type="entry name" value="GUANYLATE CYCLASE"/>
    <property type="match status" value="1"/>
</dbReference>
<protein>
    <recommendedName>
        <fullName evidence="3 15">Guanylate cyclase</fullName>
        <ecNumber evidence="3 15">4.6.1.2</ecNumber>
    </recommendedName>
</protein>
<evidence type="ECO:0000256" key="5">
    <source>
        <dbReference type="ARBA" id="ARBA00022729"/>
    </source>
</evidence>
<dbReference type="GO" id="GO:0004383">
    <property type="term" value="F:guanylate cyclase activity"/>
    <property type="evidence" value="ECO:0007669"/>
    <property type="project" value="UniProtKB-EC"/>
</dbReference>
<comment type="subcellular location">
    <subcellularLocation>
        <location evidence="2">Membrane</location>
        <topology evidence="2">Single-pass type I membrane protein</topology>
    </subcellularLocation>
</comment>
<dbReference type="GO" id="GO:0005524">
    <property type="term" value="F:ATP binding"/>
    <property type="evidence" value="ECO:0007669"/>
    <property type="project" value="InterPro"/>
</dbReference>
<dbReference type="InterPro" id="IPR001054">
    <property type="entry name" value="A/G_cyclase"/>
</dbReference>
<dbReference type="FunFam" id="3.40.50.2300:FF:000265">
    <property type="entry name" value="Guanylate cyclase"/>
    <property type="match status" value="1"/>
</dbReference>
<evidence type="ECO:0000259" key="17">
    <source>
        <dbReference type="PROSITE" id="PS50125"/>
    </source>
</evidence>
<keyword evidence="6" id="KW-0547">Nucleotide-binding</keyword>
<dbReference type="SUPFAM" id="SSF53822">
    <property type="entry name" value="Periplasmic binding protein-like I"/>
    <property type="match status" value="1"/>
</dbReference>
<dbReference type="PRINTS" id="PR00255">
    <property type="entry name" value="NATPEPTIDER"/>
</dbReference>
<sequence length="1193" mass="134289">MILILVLHQETEGEELLIGYLTGSQRKPGDNAYERPGLTISGAISLAVDEINSELQANGSEHRFRFIVAETMGDEIISIRQTAELWTKNVTVYIGPQETCVHEAKMAAAFNLPMISYYCTNYETSNKLQFPTFARTRPPDTQISKSVASVLLAFNWTQVTFFYRNSSDLSTVADTIVTVLKNSGIVTLASHTWNEDYHHGYSENPFRALVQITYKRTRIYVILGQQDEHLGLLVALDENNLLQNGEYWVVGVGIVQYDETEPTKYLRGLLQKEIEPLCQNAFRSYIAVAPSPAINITHFSIQVNEYMEKPPFNFPNPIGHLGGAKVINAEAAYLYDAVRLYATAVLELLEEGAPWRNGSIIIDRLKGKHYQSAMGYQIFMDNNGDAEGNYTLLARQERRPGECGLYPVGGFSYARSADGLPELQLTSEIDWVSGSVPAAVPICGFSGEKCFSHTKEVILGIAGSAITLILITGLIIYRNWKNEQELDSLIWKIDFKDIRMNEDFNLNGNETKTSRMNHPWIRSSEGSLSSNLEAEFRYSTILTTTCIYKGLVFAVKKIDQKSIDITRAMKKDLKLMKDLRHDNINPFIGACVDAPNICIVTEYCARGSLKDILQNGVVELNNMFIASLVGDILRGLTFLHDSHFGFHGNLKSTNCLVDSRWVVKLSDFGLFEFKKGCTQYEPAWSLKHICGDDREGKCNCEGLLYRAPELLRQTLSCVCIGSQKGDVYSFGIILYELHCRIGPYGDRLGLTPKQIIHRVLCPPKNSTHPFRPPLDQLQTSFDYVKECLIDCWQENPEDRPDIKAIRVKLRPMRKGMKPNIFDNMIAIMETYANNLEALVDERTDQLVEEKKKTEALLYEMLPRCVAEQLKKGHKVEAESFDCVTIFFSDVVGFTAMSAKSTPLQVVDFLNDLYTCFDSIIVNYDVYKVETIGDAYMVVSGLPVRNQDHHAGEIATLSLDLLEAIKSFQIRHRPQDKLQLRIGIHSGPVCAGVVGQKMPRYCLFGDTVNTASRLESTGQAQKIHCSAEVKQLLDRLGGYYIVERGLVNLKGKGDILTYFLEGEDPSYRALRKAVRDDRMKDTHRPFLRSSLKVPCILSRTSSFESSAKRLRFSNKTVEYNAKDSGQKMESVLDNSPPKYINVDICDHLSASCPCIENVQNRINGEKLNETNSDPNLLVNDQICAPLLYNIETSM</sequence>
<accession>A0AAW1DRE0</accession>
<dbReference type="InterPro" id="IPR018297">
    <property type="entry name" value="A/G_cyclase_CS"/>
</dbReference>
<dbReference type="Gene3D" id="1.10.510.10">
    <property type="entry name" value="Transferase(Phosphotransferase) domain 1"/>
    <property type="match status" value="1"/>
</dbReference>
<dbReference type="Gene3D" id="3.40.50.2300">
    <property type="match status" value="2"/>
</dbReference>
<evidence type="ECO:0000313" key="19">
    <source>
        <dbReference type="Proteomes" id="UP001461498"/>
    </source>
</evidence>
<proteinExistence type="inferred from homology"/>
<dbReference type="Proteomes" id="UP001461498">
    <property type="component" value="Unassembled WGS sequence"/>
</dbReference>
<dbReference type="EMBL" id="JAPXFL010000001">
    <property type="protein sequence ID" value="KAK9513104.1"/>
    <property type="molecule type" value="Genomic_DNA"/>
</dbReference>
<evidence type="ECO:0000256" key="11">
    <source>
        <dbReference type="ARBA" id="ARBA00023180"/>
    </source>
</evidence>
<comment type="caution">
    <text evidence="18">The sequence shown here is derived from an EMBL/GenBank/DDBJ whole genome shotgun (WGS) entry which is preliminary data.</text>
</comment>
<evidence type="ECO:0000256" key="7">
    <source>
        <dbReference type="ARBA" id="ARBA00022989"/>
    </source>
</evidence>
<evidence type="ECO:0000313" key="18">
    <source>
        <dbReference type="EMBL" id="KAK9513104.1"/>
    </source>
</evidence>
<gene>
    <name evidence="18" type="ORF">O3M35_001368</name>
</gene>
<comment type="catalytic activity">
    <reaction evidence="1 15">
        <text>GTP = 3',5'-cyclic GMP + diphosphate</text>
        <dbReference type="Rhea" id="RHEA:13665"/>
        <dbReference type="ChEBI" id="CHEBI:33019"/>
        <dbReference type="ChEBI" id="CHEBI:37565"/>
        <dbReference type="ChEBI" id="CHEBI:57746"/>
        <dbReference type="EC" id="4.6.1.2"/>
    </reaction>
</comment>
<comment type="similarity">
    <text evidence="14">Belongs to the adenylyl cyclase class-4/guanylyl cyclase family.</text>
</comment>
<dbReference type="Gene3D" id="3.30.70.1230">
    <property type="entry name" value="Nucleotide cyclase"/>
    <property type="match status" value="1"/>
</dbReference>
<keyword evidence="13 15" id="KW-0141">cGMP biosynthesis</keyword>
<dbReference type="PROSITE" id="PS00452">
    <property type="entry name" value="GUANYLATE_CYCLASE_1"/>
    <property type="match status" value="1"/>
</dbReference>
<evidence type="ECO:0000256" key="14">
    <source>
        <dbReference type="RuleBase" id="RU000405"/>
    </source>
</evidence>
<keyword evidence="5" id="KW-0732">Signal</keyword>
<feature type="domain" description="Protein kinase" evidence="16">
    <location>
        <begin position="517"/>
        <end position="813"/>
    </location>
</feature>
<feature type="domain" description="Guanylate cyclase" evidence="17">
    <location>
        <begin position="884"/>
        <end position="1014"/>
    </location>
</feature>
<dbReference type="InterPro" id="IPR000719">
    <property type="entry name" value="Prot_kinase_dom"/>
</dbReference>
<dbReference type="InterPro" id="IPR001245">
    <property type="entry name" value="Ser-Thr/Tyr_kinase_cat_dom"/>
</dbReference>
<evidence type="ECO:0000256" key="6">
    <source>
        <dbReference type="ARBA" id="ARBA00022741"/>
    </source>
</evidence>
<dbReference type="Pfam" id="PF01094">
    <property type="entry name" value="ANF_receptor"/>
    <property type="match status" value="1"/>
</dbReference>
<dbReference type="GO" id="GO:0005525">
    <property type="term" value="F:GTP binding"/>
    <property type="evidence" value="ECO:0007669"/>
    <property type="project" value="UniProtKB-KW"/>
</dbReference>
<name>A0AAW1DRE0_9HEMI</name>
<keyword evidence="11" id="KW-0325">Glycoprotein</keyword>
<dbReference type="Pfam" id="PF00211">
    <property type="entry name" value="Guanylate_cyc"/>
    <property type="match status" value="1"/>
</dbReference>
<dbReference type="InterPro" id="IPR028082">
    <property type="entry name" value="Peripla_BP_I"/>
</dbReference>
<dbReference type="Pfam" id="PF07714">
    <property type="entry name" value="PK_Tyr_Ser-Thr"/>
    <property type="match status" value="1"/>
</dbReference>
<organism evidence="18 19">
    <name type="scientific">Rhynocoris fuscipes</name>
    <dbReference type="NCBI Taxonomy" id="488301"/>
    <lineage>
        <taxon>Eukaryota</taxon>
        <taxon>Metazoa</taxon>
        <taxon>Ecdysozoa</taxon>
        <taxon>Arthropoda</taxon>
        <taxon>Hexapoda</taxon>
        <taxon>Insecta</taxon>
        <taxon>Pterygota</taxon>
        <taxon>Neoptera</taxon>
        <taxon>Paraneoptera</taxon>
        <taxon>Hemiptera</taxon>
        <taxon>Heteroptera</taxon>
        <taxon>Panheteroptera</taxon>
        <taxon>Cimicomorpha</taxon>
        <taxon>Reduviidae</taxon>
        <taxon>Harpactorinae</taxon>
        <taxon>Harpactorini</taxon>
        <taxon>Rhynocoris</taxon>
    </lineage>
</organism>
<evidence type="ECO:0000256" key="12">
    <source>
        <dbReference type="ARBA" id="ARBA00023239"/>
    </source>
</evidence>
<evidence type="ECO:0000256" key="15">
    <source>
        <dbReference type="RuleBase" id="RU003431"/>
    </source>
</evidence>
<evidence type="ECO:0000256" key="10">
    <source>
        <dbReference type="ARBA" id="ARBA00023170"/>
    </source>
</evidence>
<keyword evidence="9" id="KW-0472">Membrane</keyword>
<evidence type="ECO:0000256" key="8">
    <source>
        <dbReference type="ARBA" id="ARBA00023134"/>
    </source>
</evidence>
<evidence type="ECO:0000259" key="16">
    <source>
        <dbReference type="PROSITE" id="PS50011"/>
    </source>
</evidence>
<dbReference type="CDD" id="cd06370">
    <property type="entry name" value="PBP1_SAP_GC-like"/>
    <property type="match status" value="1"/>
</dbReference>
<dbReference type="GO" id="GO:0007168">
    <property type="term" value="P:receptor guanylyl cyclase signaling pathway"/>
    <property type="evidence" value="ECO:0007669"/>
    <property type="project" value="TreeGrafter"/>
</dbReference>
<dbReference type="PROSITE" id="PS50011">
    <property type="entry name" value="PROTEIN_KINASE_DOM"/>
    <property type="match status" value="1"/>
</dbReference>
<keyword evidence="19" id="KW-1185">Reference proteome</keyword>
<dbReference type="GO" id="GO:0004016">
    <property type="term" value="F:adenylate cyclase activity"/>
    <property type="evidence" value="ECO:0007669"/>
    <property type="project" value="TreeGrafter"/>
</dbReference>
<dbReference type="PANTHER" id="PTHR11920">
    <property type="entry name" value="GUANYLYL CYCLASE"/>
    <property type="match status" value="1"/>
</dbReference>
<keyword evidence="4" id="KW-0812">Transmembrane</keyword>
<dbReference type="InterPro" id="IPR001828">
    <property type="entry name" value="ANF_lig-bd_rcpt"/>
</dbReference>
<dbReference type="InterPro" id="IPR029787">
    <property type="entry name" value="Nucleotide_cyclase"/>
</dbReference>
<evidence type="ECO:0000256" key="9">
    <source>
        <dbReference type="ARBA" id="ARBA00023136"/>
    </source>
</evidence>
<keyword evidence="12 14" id="KW-0456">Lyase</keyword>
<evidence type="ECO:0000256" key="1">
    <source>
        <dbReference type="ARBA" id="ARBA00001436"/>
    </source>
</evidence>
<keyword evidence="7" id="KW-1133">Transmembrane helix</keyword>
<dbReference type="GO" id="GO:0035556">
    <property type="term" value="P:intracellular signal transduction"/>
    <property type="evidence" value="ECO:0007669"/>
    <property type="project" value="InterPro"/>
</dbReference>
<dbReference type="InterPro" id="IPR011009">
    <property type="entry name" value="Kinase-like_dom_sf"/>
</dbReference>
<dbReference type="AlphaFoldDB" id="A0AAW1DRE0"/>
<dbReference type="InterPro" id="IPR050401">
    <property type="entry name" value="Cyclic_nucleotide_synthase"/>
</dbReference>
<dbReference type="FunFam" id="3.40.50.2300:FF:000311">
    <property type="entry name" value="Guanylate cyclase"/>
    <property type="match status" value="1"/>
</dbReference>
<dbReference type="PROSITE" id="PS50125">
    <property type="entry name" value="GUANYLATE_CYCLASE_2"/>
    <property type="match status" value="1"/>
</dbReference>
<dbReference type="FunFam" id="3.30.70.1230:FF:000004">
    <property type="entry name" value="Guanylate cyclase"/>
    <property type="match status" value="1"/>
</dbReference>
<dbReference type="InterPro" id="IPR001170">
    <property type="entry name" value="ANPR/GUC"/>
</dbReference>
<evidence type="ECO:0000256" key="4">
    <source>
        <dbReference type="ARBA" id="ARBA00022692"/>
    </source>
</evidence>